<dbReference type="SMART" id="SM00195">
    <property type="entry name" value="DSPc"/>
    <property type="match status" value="1"/>
</dbReference>
<dbReference type="PROSITE" id="PS50056">
    <property type="entry name" value="TYR_PHOSPHATASE_2"/>
    <property type="match status" value="1"/>
</dbReference>
<evidence type="ECO:0008006" key="5">
    <source>
        <dbReference type="Google" id="ProtNLM"/>
    </source>
</evidence>
<dbReference type="AlphaFoldDB" id="A0A5A8DIH3"/>
<dbReference type="PANTHER" id="PTHR46653">
    <property type="entry name" value="SPECIFICITY PROTEIN PHOSPHATASE, PUTATIVE-RELATED"/>
    <property type="match status" value="1"/>
</dbReference>
<dbReference type="Gene3D" id="3.90.190.10">
    <property type="entry name" value="Protein tyrosine phosphatase superfamily"/>
    <property type="match status" value="1"/>
</dbReference>
<dbReference type="InterPro" id="IPR029021">
    <property type="entry name" value="Prot-tyrosine_phosphatase-like"/>
</dbReference>
<evidence type="ECO:0000259" key="1">
    <source>
        <dbReference type="PROSITE" id="PS50054"/>
    </source>
</evidence>
<feature type="domain" description="Tyrosine-protein phosphatase" evidence="1">
    <location>
        <begin position="1"/>
        <end position="148"/>
    </location>
</feature>
<evidence type="ECO:0000313" key="4">
    <source>
        <dbReference type="Proteomes" id="UP000324907"/>
    </source>
</evidence>
<dbReference type="EMBL" id="VLTL01000051">
    <property type="protein sequence ID" value="KAA0164909.1"/>
    <property type="molecule type" value="Genomic_DNA"/>
</dbReference>
<dbReference type="PANTHER" id="PTHR46653:SF1">
    <property type="entry name" value="SPECIFICITY PROTEIN PHOSPHATASE, PUTATIVE-RELATED"/>
    <property type="match status" value="1"/>
</dbReference>
<protein>
    <recommendedName>
        <fullName evidence="5">Tyrosine-protein phosphatase domain-containing protein</fullName>
    </recommendedName>
</protein>
<dbReference type="PROSITE" id="PS50054">
    <property type="entry name" value="TYR_PHOSPHATASE_DUAL"/>
    <property type="match status" value="1"/>
</dbReference>
<dbReference type="Proteomes" id="UP000324907">
    <property type="component" value="Unassembled WGS sequence"/>
</dbReference>
<dbReference type="InterPro" id="IPR020422">
    <property type="entry name" value="TYR_PHOSPHATASE_DUAL_dom"/>
</dbReference>
<dbReference type="InterPro" id="IPR000340">
    <property type="entry name" value="Dual-sp_phosphatase_cat-dom"/>
</dbReference>
<evidence type="ECO:0000313" key="3">
    <source>
        <dbReference type="EMBL" id="KAA0164909.1"/>
    </source>
</evidence>
<dbReference type="InterPro" id="IPR000387">
    <property type="entry name" value="Tyr_Pase_dom"/>
</dbReference>
<comment type="caution">
    <text evidence="3">The sequence shown here is derived from an EMBL/GenBank/DDBJ whole genome shotgun (WGS) entry which is preliminary data.</text>
</comment>
<dbReference type="CDD" id="cd14498">
    <property type="entry name" value="DSP"/>
    <property type="match status" value="1"/>
</dbReference>
<feature type="domain" description="Tyrosine specific protein phosphatases" evidence="2">
    <location>
        <begin position="68"/>
        <end position="129"/>
    </location>
</feature>
<name>A0A5A8DIH3_CAFRO</name>
<reference evidence="3 4" key="1">
    <citation type="submission" date="2019-07" db="EMBL/GenBank/DDBJ databases">
        <title>Genomes of Cafeteria roenbergensis.</title>
        <authorList>
            <person name="Fischer M.G."/>
            <person name="Hackl T."/>
            <person name="Roman M."/>
        </authorList>
    </citation>
    <scope>NUCLEOTIDE SEQUENCE [LARGE SCALE GENOMIC DNA]</scope>
    <source>
        <strain evidence="3 4">RCC970-E3</strain>
    </source>
</reference>
<organism evidence="3 4">
    <name type="scientific">Cafeteria roenbergensis</name>
    <name type="common">Marine flagellate</name>
    <dbReference type="NCBI Taxonomy" id="33653"/>
    <lineage>
        <taxon>Eukaryota</taxon>
        <taxon>Sar</taxon>
        <taxon>Stramenopiles</taxon>
        <taxon>Bigyra</taxon>
        <taxon>Opalozoa</taxon>
        <taxon>Bicosoecida</taxon>
        <taxon>Cafeteriaceae</taxon>
        <taxon>Cafeteria</taxon>
    </lineage>
</organism>
<sequence length="241" mass="26035">MAAKLKDGLFLGDAEAAQDIDFLAANKILKIINCSGRQAPNLYEAAGVRYLTYFWPQSGNCIIFDESNAVLDEIYSFIEDTLADGLSVLVHSTDGVSRACFCACIYFMLKYRWTLAKTLQYMQSKRPDLAPRPGFMRQLSALNDSLQRVTRAALGDQARSMMRRFTDWDVGLLRSLAQHQGPLPIPLGHDELLLTVTFDGGQGSAGGLPPPGQAAAGAAGGHSWGVSSAYGSYADGSFIGI</sequence>
<dbReference type="Pfam" id="PF00782">
    <property type="entry name" value="DSPc"/>
    <property type="match status" value="1"/>
</dbReference>
<gene>
    <name evidence="3" type="ORF">FNF28_03643</name>
</gene>
<dbReference type="SUPFAM" id="SSF52799">
    <property type="entry name" value="(Phosphotyrosine protein) phosphatases II"/>
    <property type="match status" value="1"/>
</dbReference>
<proteinExistence type="predicted"/>
<evidence type="ECO:0000259" key="2">
    <source>
        <dbReference type="PROSITE" id="PS50056"/>
    </source>
</evidence>
<accession>A0A5A8DIH3</accession>